<protein>
    <submittedName>
        <fullName evidence="2">Uncharacterized protein</fullName>
    </submittedName>
</protein>
<dbReference type="EMBL" id="JAGYWB010000014">
    <property type="protein sequence ID" value="KAI0498789.1"/>
    <property type="molecule type" value="Genomic_DNA"/>
</dbReference>
<evidence type="ECO:0000313" key="2">
    <source>
        <dbReference type="EMBL" id="KAI0498789.1"/>
    </source>
</evidence>
<evidence type="ECO:0000256" key="1">
    <source>
        <dbReference type="SAM" id="MobiDB-lite"/>
    </source>
</evidence>
<reference evidence="2" key="1">
    <citation type="journal article" date="2022" name="Front. Genet.">
        <title>Chromosome-Scale Assembly of the Dendrobium nobile Genome Provides Insights Into the Molecular Mechanism of the Biosynthesis of the Medicinal Active Ingredient of Dendrobium.</title>
        <authorList>
            <person name="Xu Q."/>
            <person name="Niu S.-C."/>
            <person name="Li K.-L."/>
            <person name="Zheng P.-J."/>
            <person name="Zhang X.-J."/>
            <person name="Jia Y."/>
            <person name="Liu Y."/>
            <person name="Niu Y.-X."/>
            <person name="Yu L.-H."/>
            <person name="Chen D.-F."/>
            <person name="Zhang G.-Q."/>
        </authorList>
    </citation>
    <scope>NUCLEOTIDE SEQUENCE</scope>
    <source>
        <tissue evidence="2">Leaf</tissue>
    </source>
</reference>
<feature type="compositionally biased region" description="Basic and acidic residues" evidence="1">
    <location>
        <begin position="59"/>
        <end position="76"/>
    </location>
</feature>
<gene>
    <name evidence="2" type="ORF">KFK09_019682</name>
</gene>
<organism evidence="2 3">
    <name type="scientific">Dendrobium nobile</name>
    <name type="common">Orchid</name>
    <dbReference type="NCBI Taxonomy" id="94219"/>
    <lineage>
        <taxon>Eukaryota</taxon>
        <taxon>Viridiplantae</taxon>
        <taxon>Streptophyta</taxon>
        <taxon>Embryophyta</taxon>
        <taxon>Tracheophyta</taxon>
        <taxon>Spermatophyta</taxon>
        <taxon>Magnoliopsida</taxon>
        <taxon>Liliopsida</taxon>
        <taxon>Asparagales</taxon>
        <taxon>Orchidaceae</taxon>
        <taxon>Epidendroideae</taxon>
        <taxon>Malaxideae</taxon>
        <taxon>Dendrobiinae</taxon>
        <taxon>Dendrobium</taxon>
    </lineage>
</organism>
<dbReference type="AlphaFoldDB" id="A0A8T3AR39"/>
<dbReference type="Proteomes" id="UP000829196">
    <property type="component" value="Unassembled WGS sequence"/>
</dbReference>
<name>A0A8T3AR39_DENNO</name>
<sequence length="82" mass="9326">MNLFKKKKYLTPHGFRPTVRASHADAKLPKRLNPKSRRVEARHAVSDRRLPPLVASLRECEPQRRRGRAKKCERSGAKAAAA</sequence>
<feature type="region of interest" description="Disordered" evidence="1">
    <location>
        <begin position="59"/>
        <end position="82"/>
    </location>
</feature>
<proteinExistence type="predicted"/>
<evidence type="ECO:0000313" key="3">
    <source>
        <dbReference type="Proteomes" id="UP000829196"/>
    </source>
</evidence>
<keyword evidence="3" id="KW-1185">Reference proteome</keyword>
<accession>A0A8T3AR39</accession>
<comment type="caution">
    <text evidence="2">The sequence shown here is derived from an EMBL/GenBank/DDBJ whole genome shotgun (WGS) entry which is preliminary data.</text>
</comment>